<dbReference type="SUPFAM" id="SSF56784">
    <property type="entry name" value="HAD-like"/>
    <property type="match status" value="1"/>
</dbReference>
<dbReference type="KEGG" id="jda:BW727_100286"/>
<organism evidence="1 2">
    <name type="scientific">Jeotgalibaca dankookensis</name>
    <dbReference type="NCBI Taxonomy" id="708126"/>
    <lineage>
        <taxon>Bacteria</taxon>
        <taxon>Bacillati</taxon>
        <taxon>Bacillota</taxon>
        <taxon>Bacilli</taxon>
        <taxon>Lactobacillales</taxon>
        <taxon>Carnobacteriaceae</taxon>
        <taxon>Jeotgalibaca</taxon>
    </lineage>
</organism>
<dbReference type="PANTHER" id="PTHR10000:SF8">
    <property type="entry name" value="HAD SUPERFAMILY HYDROLASE-LIKE, TYPE 3"/>
    <property type="match status" value="1"/>
</dbReference>
<dbReference type="PANTHER" id="PTHR10000">
    <property type="entry name" value="PHOSPHOSERINE PHOSPHATASE"/>
    <property type="match status" value="1"/>
</dbReference>
<dbReference type="EC" id="3.1.3.23" evidence="1"/>
<dbReference type="PROSITE" id="PS01229">
    <property type="entry name" value="COF_2"/>
    <property type="match status" value="1"/>
</dbReference>
<dbReference type="NCBIfam" id="TIGR00099">
    <property type="entry name" value="Cof-subfamily"/>
    <property type="match status" value="1"/>
</dbReference>
<dbReference type="Proteomes" id="UP000188993">
    <property type="component" value="Chromosome"/>
</dbReference>
<dbReference type="EMBL" id="CP019728">
    <property type="protein sequence ID" value="AQS52694.1"/>
    <property type="molecule type" value="Genomic_DNA"/>
</dbReference>
<dbReference type="NCBIfam" id="TIGR01484">
    <property type="entry name" value="HAD-SF-IIB"/>
    <property type="match status" value="1"/>
</dbReference>
<dbReference type="InterPro" id="IPR000150">
    <property type="entry name" value="Cof"/>
</dbReference>
<dbReference type="GO" id="GO:0005829">
    <property type="term" value="C:cytosol"/>
    <property type="evidence" value="ECO:0007669"/>
    <property type="project" value="TreeGrafter"/>
</dbReference>
<evidence type="ECO:0000313" key="1">
    <source>
        <dbReference type="EMBL" id="AQS52694.1"/>
    </source>
</evidence>
<dbReference type="Gene3D" id="3.40.50.1000">
    <property type="entry name" value="HAD superfamily/HAD-like"/>
    <property type="match status" value="1"/>
</dbReference>
<dbReference type="Gene3D" id="3.30.1240.10">
    <property type="match status" value="1"/>
</dbReference>
<proteinExistence type="predicted"/>
<dbReference type="Pfam" id="PF08282">
    <property type="entry name" value="Hydrolase_3"/>
    <property type="match status" value="1"/>
</dbReference>
<dbReference type="InterPro" id="IPR023214">
    <property type="entry name" value="HAD_sf"/>
</dbReference>
<dbReference type="SFLD" id="SFLDG01144">
    <property type="entry name" value="C2.B.4:_PGP_Like"/>
    <property type="match status" value="1"/>
</dbReference>
<dbReference type="GO" id="GO:0050308">
    <property type="term" value="F:sugar-phosphatase activity"/>
    <property type="evidence" value="ECO:0007669"/>
    <property type="project" value="UniProtKB-EC"/>
</dbReference>
<dbReference type="GO" id="GO:0000287">
    <property type="term" value="F:magnesium ion binding"/>
    <property type="evidence" value="ECO:0007669"/>
    <property type="project" value="TreeGrafter"/>
</dbReference>
<name>A0A1S6IMB2_9LACT</name>
<dbReference type="OrthoDB" id="9790031at2"/>
<keyword evidence="1" id="KW-0378">Hydrolase</keyword>
<sequence>MIKLVAIDIDGTLVNEEKIMSEKVKATLQKAMKQGTKIVLCTGRPITGILPYVEELGMEKEEDFVISQNGAVITRTDTREIIEEWPMELAGIKEWYKLSKKFKPLFLVMNEEDFNLIVEPEEDVELEPALIAEGKIISMAVDVKTFEQLNSRYVKAVFFGEPNDLDELEAGIPEAMRENYSVVRSQVYLLEIAAKGIDKGTALKQLAQDLGFEREEVMAIGDGNNDYEMIEAAGLGVVMANGTERLKSIADELTLSNIEDGVAHAIEKFVLN</sequence>
<dbReference type="RefSeq" id="WP_062468144.1">
    <property type="nucleotide sequence ID" value="NZ_BBYN01000005.1"/>
</dbReference>
<dbReference type="CDD" id="cd07516">
    <property type="entry name" value="HAD_Pase"/>
    <property type="match status" value="1"/>
</dbReference>
<dbReference type="InterPro" id="IPR036412">
    <property type="entry name" value="HAD-like_sf"/>
</dbReference>
<keyword evidence="2" id="KW-1185">Reference proteome</keyword>
<dbReference type="SFLD" id="SFLDS00003">
    <property type="entry name" value="Haloacid_Dehalogenase"/>
    <property type="match status" value="1"/>
</dbReference>
<reference evidence="1 2" key="1">
    <citation type="journal article" date="2014" name="Int. J. Syst. Evol. Microbiol.">
        <title>Jeotgalibaca dankookensis gen. nov., sp. nov., a member of the family Carnobacteriaceae, isolated from seujeot (Korean traditional food).</title>
        <authorList>
            <person name="Lee D.G."/>
            <person name="Trujillo M.E."/>
            <person name="Kang H."/>
            <person name="Ahn T.Y."/>
        </authorList>
    </citation>
    <scope>NUCLEOTIDE SEQUENCE [LARGE SCALE GENOMIC DNA]</scope>
    <source>
        <strain evidence="1 2">EX-07</strain>
    </source>
</reference>
<dbReference type="InterPro" id="IPR006379">
    <property type="entry name" value="HAD-SF_hydro_IIB"/>
</dbReference>
<accession>A0A1S6IMB2</accession>
<evidence type="ECO:0000313" key="2">
    <source>
        <dbReference type="Proteomes" id="UP000188993"/>
    </source>
</evidence>
<dbReference type="SFLD" id="SFLDG01140">
    <property type="entry name" value="C2.B:_Phosphomannomutase_and_P"/>
    <property type="match status" value="1"/>
</dbReference>
<dbReference type="AlphaFoldDB" id="A0A1S6IMB2"/>
<gene>
    <name evidence="1" type="primary">yidA_2</name>
    <name evidence="1" type="ORF">BW727_100286</name>
</gene>
<protein>
    <submittedName>
        <fullName evidence="1">Sugar phosphatase YidA</fullName>
        <ecNumber evidence="1">3.1.3.23</ecNumber>
    </submittedName>
</protein>
<dbReference type="PROSITE" id="PS01228">
    <property type="entry name" value="COF_1"/>
    <property type="match status" value="1"/>
</dbReference>